<dbReference type="SUPFAM" id="SSF51395">
    <property type="entry name" value="FMN-linked oxidoreductases"/>
    <property type="match status" value="1"/>
</dbReference>
<accession>A0A8K1CBK4</accession>
<dbReference type="InterPro" id="IPR045247">
    <property type="entry name" value="Oye-like"/>
</dbReference>
<dbReference type="Pfam" id="PF00724">
    <property type="entry name" value="Oxidored_FMN"/>
    <property type="match status" value="1"/>
</dbReference>
<evidence type="ECO:0000256" key="3">
    <source>
        <dbReference type="ARBA" id="ARBA00023002"/>
    </source>
</evidence>
<dbReference type="GO" id="GO:0005829">
    <property type="term" value="C:cytosol"/>
    <property type="evidence" value="ECO:0007669"/>
    <property type="project" value="UniProtKB-ARBA"/>
</dbReference>
<proteinExistence type="inferred from homology"/>
<dbReference type="Gene3D" id="3.20.20.70">
    <property type="entry name" value="Aldolase class I"/>
    <property type="match status" value="1"/>
</dbReference>
<dbReference type="Proteomes" id="UP000794436">
    <property type="component" value="Unassembled WGS sequence"/>
</dbReference>
<organism evidence="6 7">
    <name type="scientific">Pythium oligandrum</name>
    <name type="common">Mycoparasitic fungus</name>
    <dbReference type="NCBI Taxonomy" id="41045"/>
    <lineage>
        <taxon>Eukaryota</taxon>
        <taxon>Sar</taxon>
        <taxon>Stramenopiles</taxon>
        <taxon>Oomycota</taxon>
        <taxon>Peronosporomycetes</taxon>
        <taxon>Pythiales</taxon>
        <taxon>Pythiaceae</taxon>
        <taxon>Pythium</taxon>
    </lineage>
</organism>
<evidence type="ECO:0000313" key="6">
    <source>
        <dbReference type="EMBL" id="TMW60034.1"/>
    </source>
</evidence>
<dbReference type="EMBL" id="SPLM01000108">
    <property type="protein sequence ID" value="TMW60034.1"/>
    <property type="molecule type" value="Genomic_DNA"/>
</dbReference>
<dbReference type="AlphaFoldDB" id="A0A8K1CBK4"/>
<feature type="domain" description="NADH:flavin oxidoreductase/NADH oxidase N-terminal" evidence="5">
    <location>
        <begin position="6"/>
        <end position="345"/>
    </location>
</feature>
<evidence type="ECO:0000256" key="2">
    <source>
        <dbReference type="ARBA" id="ARBA00005979"/>
    </source>
</evidence>
<comment type="similarity">
    <text evidence="2">Belongs to the NADH:flavin oxidoreductase/NADH oxidase family.</text>
</comment>
<dbReference type="PANTHER" id="PTHR22893:SF91">
    <property type="entry name" value="NADPH DEHYDROGENASE 2-RELATED"/>
    <property type="match status" value="1"/>
</dbReference>
<dbReference type="OrthoDB" id="148713at2759"/>
<evidence type="ECO:0000313" key="7">
    <source>
        <dbReference type="Proteomes" id="UP000794436"/>
    </source>
</evidence>
<dbReference type="CDD" id="cd02933">
    <property type="entry name" value="OYE_like_FMN"/>
    <property type="match status" value="1"/>
</dbReference>
<feature type="region of interest" description="Disordered" evidence="4">
    <location>
        <begin position="362"/>
        <end position="394"/>
    </location>
</feature>
<keyword evidence="3" id="KW-0560">Oxidoreductase</keyword>
<evidence type="ECO:0000259" key="5">
    <source>
        <dbReference type="Pfam" id="PF00724"/>
    </source>
</evidence>
<protein>
    <recommendedName>
        <fullName evidence="5">NADH:flavin oxidoreductase/NADH oxidase N-terminal domain-containing protein</fullName>
    </recommendedName>
</protein>
<dbReference type="GO" id="GO:0016628">
    <property type="term" value="F:oxidoreductase activity, acting on the CH-CH group of donors, NAD or NADP as acceptor"/>
    <property type="evidence" value="ECO:0007669"/>
    <property type="project" value="UniProtKB-ARBA"/>
</dbReference>
<evidence type="ECO:0000256" key="4">
    <source>
        <dbReference type="SAM" id="MobiDB-lite"/>
    </source>
</evidence>
<name>A0A8K1CBK4_PYTOL</name>
<dbReference type="PANTHER" id="PTHR22893">
    <property type="entry name" value="NADH OXIDOREDUCTASE-RELATED"/>
    <property type="match status" value="1"/>
</dbReference>
<dbReference type="GO" id="GO:0010181">
    <property type="term" value="F:FMN binding"/>
    <property type="evidence" value="ECO:0007669"/>
    <property type="project" value="InterPro"/>
</dbReference>
<comment type="cofactor">
    <cofactor evidence="1">
        <name>FMN</name>
        <dbReference type="ChEBI" id="CHEBI:58210"/>
    </cofactor>
</comment>
<reference evidence="6" key="1">
    <citation type="submission" date="2019-03" db="EMBL/GenBank/DDBJ databases">
        <title>Long read genome sequence of the mycoparasitic Pythium oligandrum ATCC 38472 isolated from sugarbeet rhizosphere.</title>
        <authorList>
            <person name="Gaulin E."/>
        </authorList>
    </citation>
    <scope>NUCLEOTIDE SEQUENCE</scope>
    <source>
        <strain evidence="6">ATCC 38472_TT</strain>
    </source>
</reference>
<dbReference type="InterPro" id="IPR013785">
    <property type="entry name" value="Aldolase_TIM"/>
</dbReference>
<keyword evidence="7" id="KW-1185">Reference proteome</keyword>
<evidence type="ECO:0000256" key="1">
    <source>
        <dbReference type="ARBA" id="ARBA00001917"/>
    </source>
</evidence>
<gene>
    <name evidence="6" type="ORF">Poli38472_000076</name>
</gene>
<comment type="caution">
    <text evidence="6">The sequence shown here is derived from an EMBL/GenBank/DDBJ whole genome shotgun (WGS) entry which is preliminary data.</text>
</comment>
<dbReference type="InterPro" id="IPR001155">
    <property type="entry name" value="OxRdtase_FMN_N"/>
</dbReference>
<dbReference type="FunFam" id="3.20.20.70:FF:000059">
    <property type="entry name" value="N-ethylmaleimide reductase, FMN-linked"/>
    <property type="match status" value="1"/>
</dbReference>
<sequence length="394" mass="43856">MAVPSKLFTPLTLGGKKNALQLQHRIAMAPLTRLRADECGIPPECVADHYAQRTTPGGLLVAEATHISPTARGYFGAPGIYSQEQIDAWKFVTKAVHDKGGVIFLQIWHTGRLSHPLNQPNGELPVSSSANMPIDEYRTVSTSEGWTPLVRPRPLETNEIPSVCEYFRQAAVNAIEAGFDGVELHGANGFLFEQFLHDGINDRTDKYGGSVENRARFLFETIEAILTSVDSSKVAVRLSPYNITRGQRESDPATLYKYVFEKLSDYDLAYAHIIEPRGFHYESDLTPKGGATKYFRQFYRGVYMTASGFDRDSSIEVVEAGDADIVAIGRHFISNPDLVKRFELNAPLAPYDRETFYVPGEKGYTDYPSMEEEDPLDNAPTGGFKSSELDRKLD</sequence>